<dbReference type="GO" id="GO:0106310">
    <property type="term" value="F:protein serine kinase activity"/>
    <property type="evidence" value="ECO:0007669"/>
    <property type="project" value="RHEA"/>
</dbReference>
<dbReference type="Gene3D" id="3.30.200.20">
    <property type="entry name" value="Phosphorylase Kinase, domain 1"/>
    <property type="match status" value="1"/>
</dbReference>
<dbReference type="PANTHER" id="PTHR47634">
    <property type="entry name" value="PROTEIN KINASE DOMAIN-CONTAINING PROTEIN-RELATED"/>
    <property type="match status" value="1"/>
</dbReference>
<evidence type="ECO:0000256" key="4">
    <source>
        <dbReference type="ARBA" id="ARBA00022741"/>
    </source>
</evidence>
<dbReference type="Proteomes" id="UP000031512">
    <property type="component" value="Chromosome 3"/>
</dbReference>
<evidence type="ECO:0000256" key="2">
    <source>
        <dbReference type="ARBA" id="ARBA00022527"/>
    </source>
</evidence>
<dbReference type="InterPro" id="IPR011009">
    <property type="entry name" value="Kinase-like_dom_sf"/>
</dbReference>
<keyword evidence="4 9" id="KW-0547">Nucleotide-binding</keyword>
<feature type="compositionally biased region" description="Basic and acidic residues" evidence="10">
    <location>
        <begin position="104"/>
        <end position="113"/>
    </location>
</feature>
<dbReference type="FunFam" id="1.10.510.10:FF:000275">
    <property type="entry name" value="SRSF protein kinase 2 isoform X3"/>
    <property type="match status" value="1"/>
</dbReference>
<keyword evidence="6 9" id="KW-0067">ATP-binding</keyword>
<keyword evidence="13" id="KW-1185">Reference proteome</keyword>
<reference evidence="12 13" key="1">
    <citation type="journal article" date="2012" name="BMC Genomics">
        <title>Comparative genomic analysis and phylogenetic position of Theileria equi.</title>
        <authorList>
            <person name="Kappmeyer L.S."/>
            <person name="Thiagarajan M."/>
            <person name="Herndon D.R."/>
            <person name="Ramsay J.D."/>
            <person name="Caler E."/>
            <person name="Djikeng A."/>
            <person name="Gillespie J.J."/>
            <person name="Lau A.O."/>
            <person name="Roalson E.H."/>
            <person name="Silva J.C."/>
            <person name="Silva M.G."/>
            <person name="Suarez C.E."/>
            <person name="Ueti M.W."/>
            <person name="Nene V.M."/>
            <person name="Mealey R.H."/>
            <person name="Knowles D.P."/>
            <person name="Brayton K.A."/>
        </authorList>
    </citation>
    <scope>NUCLEOTIDE SEQUENCE [LARGE SCALE GENOMIC DNA]</scope>
    <source>
        <strain evidence="12 13">WA</strain>
    </source>
</reference>
<evidence type="ECO:0000256" key="1">
    <source>
        <dbReference type="ARBA" id="ARBA00012513"/>
    </source>
</evidence>
<organism evidence="12 13">
    <name type="scientific">Theileria equi strain WA</name>
    <dbReference type="NCBI Taxonomy" id="1537102"/>
    <lineage>
        <taxon>Eukaryota</taxon>
        <taxon>Sar</taxon>
        <taxon>Alveolata</taxon>
        <taxon>Apicomplexa</taxon>
        <taxon>Aconoidasida</taxon>
        <taxon>Piroplasmida</taxon>
        <taxon>Theileriidae</taxon>
        <taxon>Theileria</taxon>
    </lineage>
</organism>
<accession>L0B177</accession>
<evidence type="ECO:0000256" key="6">
    <source>
        <dbReference type="ARBA" id="ARBA00022840"/>
    </source>
</evidence>
<dbReference type="KEGG" id="beq:BEWA_006720"/>
<evidence type="ECO:0000313" key="13">
    <source>
        <dbReference type="Proteomes" id="UP000031512"/>
    </source>
</evidence>
<dbReference type="eggNOG" id="KOG1290">
    <property type="taxonomic scope" value="Eukaryota"/>
</dbReference>
<dbReference type="InterPro" id="IPR000719">
    <property type="entry name" value="Prot_kinase_dom"/>
</dbReference>
<comment type="catalytic activity">
    <reaction evidence="7">
        <text>L-threonyl-[protein] + ATP = O-phospho-L-threonyl-[protein] + ADP + H(+)</text>
        <dbReference type="Rhea" id="RHEA:46608"/>
        <dbReference type="Rhea" id="RHEA-COMP:11060"/>
        <dbReference type="Rhea" id="RHEA-COMP:11605"/>
        <dbReference type="ChEBI" id="CHEBI:15378"/>
        <dbReference type="ChEBI" id="CHEBI:30013"/>
        <dbReference type="ChEBI" id="CHEBI:30616"/>
        <dbReference type="ChEBI" id="CHEBI:61977"/>
        <dbReference type="ChEBI" id="CHEBI:456216"/>
        <dbReference type="EC" id="2.7.11.1"/>
    </reaction>
</comment>
<dbReference type="PANTHER" id="PTHR47634:SF9">
    <property type="entry name" value="PROTEIN KINASE DOMAIN-CONTAINING PROTEIN-RELATED"/>
    <property type="match status" value="1"/>
</dbReference>
<feature type="domain" description="Protein kinase" evidence="11">
    <location>
        <begin position="184"/>
        <end position="639"/>
    </location>
</feature>
<dbReference type="AlphaFoldDB" id="L0B177"/>
<evidence type="ECO:0000256" key="7">
    <source>
        <dbReference type="ARBA" id="ARBA00047899"/>
    </source>
</evidence>
<feature type="compositionally biased region" description="Low complexity" evidence="10">
    <location>
        <begin position="114"/>
        <end position="131"/>
    </location>
</feature>
<dbReference type="SMART" id="SM00220">
    <property type="entry name" value="S_TKc"/>
    <property type="match status" value="1"/>
</dbReference>
<sequence>MLPKDIDDSECTDTENANCLDDLVETLNTTRLVDSTRDESDENKLVTVERDGSDRKELVFTFTPSSGFSDKTTGKSQFGSIGLDSDSLSGESLSSVIDDIRSYKTSSTERDSDAGSLGSLAKSSSFGSTGVSGSISVVNDNSDSEIGDYSDTYDCNASDSEDPKGYVPGGYHPVKIGDIYDNRYRIEAKLGWGYFSTVWLASDLQARPHSFVAIKVQRSAKAHTNAVYDEISLLKKVRDGVLSENWMSYKGAYTDLLGDFYNKTRGVISYLRDFRVSGPNGEHVCVVFEVMGPNLLTLIKLYKFNGIPMELVRKITTHVLIGLDYLHNVCGIIHTDIKPENVLVTSPIVSYTPLSANKLDSETEDTDTTLGNTCKIPYVKNKIKPRMSDPSLVTSYNNMHSLQDTLYRRPYHHIPWNVMKPILNLNKGNINPDLYHPYVLDSVGVNHKFRFRREKPPTVVKTVEGNVQLHPISTDAFERNDAIFKICDLGNACWINNHFTEEIQTRQYRSPEVILRCGYTQTSDLWSLACMIFELVTGDYLFDPRGEDANDRDFHHLQLIVELLGPIPKKMYLNSKKAQSLQIFKVNNIKRWPLESVLIRKYKVDSKVASELSDFLLCMLKISPSDRMSASALLRHKWLQIRNCNTLLSSTT</sequence>
<dbReference type="Pfam" id="PF00069">
    <property type="entry name" value="Pkinase"/>
    <property type="match status" value="2"/>
</dbReference>
<dbReference type="VEuPathDB" id="PiroplasmaDB:BEWA_006720"/>
<keyword evidence="3 12" id="KW-0808">Transferase</keyword>
<dbReference type="OrthoDB" id="2649at2759"/>
<dbReference type="EC" id="2.7.11.1" evidence="1"/>
<keyword evidence="5 12" id="KW-0418">Kinase</keyword>
<dbReference type="STRING" id="1537102.L0B177"/>
<evidence type="ECO:0000256" key="3">
    <source>
        <dbReference type="ARBA" id="ARBA00022679"/>
    </source>
</evidence>
<evidence type="ECO:0000256" key="8">
    <source>
        <dbReference type="ARBA" id="ARBA00048679"/>
    </source>
</evidence>
<dbReference type="GO" id="GO:0000245">
    <property type="term" value="P:spliceosomal complex assembly"/>
    <property type="evidence" value="ECO:0007669"/>
    <property type="project" value="TreeGrafter"/>
</dbReference>
<feature type="binding site" evidence="9">
    <location>
        <position position="215"/>
    </location>
    <ligand>
        <name>ATP</name>
        <dbReference type="ChEBI" id="CHEBI:30616"/>
    </ligand>
</feature>
<name>L0B177_THEEQ</name>
<dbReference type="PROSITE" id="PS00108">
    <property type="entry name" value="PROTEIN_KINASE_ST"/>
    <property type="match status" value="1"/>
</dbReference>
<evidence type="ECO:0000256" key="5">
    <source>
        <dbReference type="ARBA" id="ARBA00022777"/>
    </source>
</evidence>
<proteinExistence type="predicted"/>
<dbReference type="SUPFAM" id="SSF56112">
    <property type="entry name" value="Protein kinase-like (PK-like)"/>
    <property type="match status" value="1"/>
</dbReference>
<dbReference type="EMBL" id="CP001670">
    <property type="protein sequence ID" value="AFZ81263.1"/>
    <property type="molecule type" value="Genomic_DNA"/>
</dbReference>
<dbReference type="Gene3D" id="1.10.510.10">
    <property type="entry name" value="Transferase(Phosphotransferase) domain 1"/>
    <property type="match status" value="1"/>
</dbReference>
<dbReference type="GO" id="GO:0050684">
    <property type="term" value="P:regulation of mRNA processing"/>
    <property type="evidence" value="ECO:0007669"/>
    <property type="project" value="TreeGrafter"/>
</dbReference>
<gene>
    <name evidence="12" type="ORF">BEWA_006720</name>
</gene>
<dbReference type="PROSITE" id="PS50011">
    <property type="entry name" value="PROTEIN_KINASE_DOM"/>
    <property type="match status" value="1"/>
</dbReference>
<comment type="catalytic activity">
    <reaction evidence="8">
        <text>L-seryl-[protein] + ATP = O-phospho-L-seryl-[protein] + ADP + H(+)</text>
        <dbReference type="Rhea" id="RHEA:17989"/>
        <dbReference type="Rhea" id="RHEA-COMP:9863"/>
        <dbReference type="Rhea" id="RHEA-COMP:11604"/>
        <dbReference type="ChEBI" id="CHEBI:15378"/>
        <dbReference type="ChEBI" id="CHEBI:29999"/>
        <dbReference type="ChEBI" id="CHEBI:30616"/>
        <dbReference type="ChEBI" id="CHEBI:83421"/>
        <dbReference type="ChEBI" id="CHEBI:456216"/>
        <dbReference type="EC" id="2.7.11.1"/>
    </reaction>
</comment>
<keyword evidence="2" id="KW-0723">Serine/threonine-protein kinase</keyword>
<feature type="region of interest" description="Disordered" evidence="10">
    <location>
        <begin position="104"/>
        <end position="131"/>
    </location>
</feature>
<dbReference type="InterPro" id="IPR017441">
    <property type="entry name" value="Protein_kinase_ATP_BS"/>
</dbReference>
<dbReference type="GO" id="GO:0005524">
    <property type="term" value="F:ATP binding"/>
    <property type="evidence" value="ECO:0007669"/>
    <property type="project" value="UniProtKB-UniRule"/>
</dbReference>
<dbReference type="InterPro" id="IPR008271">
    <property type="entry name" value="Ser/Thr_kinase_AS"/>
</dbReference>
<evidence type="ECO:0000313" key="12">
    <source>
        <dbReference type="EMBL" id="AFZ81263.1"/>
    </source>
</evidence>
<evidence type="ECO:0000259" key="11">
    <source>
        <dbReference type="PROSITE" id="PS50011"/>
    </source>
</evidence>
<protein>
    <recommendedName>
        <fullName evidence="1">non-specific serine/threonine protein kinase</fullName>
        <ecNumber evidence="1">2.7.11.1</ecNumber>
    </recommendedName>
</protein>
<dbReference type="PROSITE" id="PS00107">
    <property type="entry name" value="PROTEIN_KINASE_ATP"/>
    <property type="match status" value="1"/>
</dbReference>
<dbReference type="GO" id="GO:0004674">
    <property type="term" value="F:protein serine/threonine kinase activity"/>
    <property type="evidence" value="ECO:0007669"/>
    <property type="project" value="UniProtKB-KW"/>
</dbReference>
<dbReference type="RefSeq" id="XP_004830929.1">
    <property type="nucleotide sequence ID" value="XM_004830872.1"/>
</dbReference>
<evidence type="ECO:0000256" key="9">
    <source>
        <dbReference type="PROSITE-ProRule" id="PRU10141"/>
    </source>
</evidence>
<evidence type="ECO:0000256" key="10">
    <source>
        <dbReference type="SAM" id="MobiDB-lite"/>
    </source>
</evidence>
<dbReference type="GeneID" id="15806420"/>
<dbReference type="InterPro" id="IPR051334">
    <property type="entry name" value="SRPK"/>
</dbReference>